<organism evidence="7 9">
    <name type="scientific">Clostridium ljungdahlii (strain ATCC 55383 / DSM 13528 / PETC)</name>
    <dbReference type="NCBI Taxonomy" id="748727"/>
    <lineage>
        <taxon>Bacteria</taxon>
        <taxon>Bacillati</taxon>
        <taxon>Bacillota</taxon>
        <taxon>Clostridia</taxon>
        <taxon>Eubacteriales</taxon>
        <taxon>Clostridiaceae</taxon>
        <taxon>Clostridium</taxon>
    </lineage>
</organism>
<proteinExistence type="inferred from homology"/>
<dbReference type="InterPro" id="IPR051794">
    <property type="entry name" value="PG_Endopeptidase_C40"/>
</dbReference>
<dbReference type="InterPro" id="IPR041219">
    <property type="entry name" value="Phage_lysozyme2"/>
</dbReference>
<reference evidence="7 9" key="2">
    <citation type="journal article" date="2010" name="Proc. Natl. Acad. Sci. U.S.A.">
        <title>Clostridium ljungdahlii represents a microbial production platform based on syngas.</title>
        <authorList>
            <person name="Kopke M."/>
            <person name="Held C."/>
            <person name="Hujer S."/>
            <person name="Liesegang H."/>
            <person name="Wiezer A."/>
            <person name="Wollherr A."/>
            <person name="Ehrenreich A."/>
            <person name="Liebl W."/>
            <person name="Gottschalk G."/>
            <person name="Durre P."/>
        </authorList>
    </citation>
    <scope>NUCLEOTIDE SEQUENCE [LARGE SCALE GENOMIC DNA]</scope>
    <source>
        <strain evidence="9">ATCC 55383 / DSM 13528 / PETC</strain>
        <strain evidence="7">DSM 13528</strain>
    </source>
</reference>
<dbReference type="GO" id="GO:0006508">
    <property type="term" value="P:proteolysis"/>
    <property type="evidence" value="ECO:0007669"/>
    <property type="project" value="UniProtKB-KW"/>
</dbReference>
<keyword evidence="2" id="KW-0645">Protease</keyword>
<dbReference type="Gene3D" id="3.90.1720.10">
    <property type="entry name" value="endopeptidase domain like (from Nostoc punctiforme)"/>
    <property type="match status" value="1"/>
</dbReference>
<name>D8GT88_CLOLD</name>
<dbReference type="RefSeq" id="WP_013240270.1">
    <property type="nucleotide sequence ID" value="NC_014328.1"/>
</dbReference>
<dbReference type="InterPro" id="IPR054496">
    <property type="entry name" value="E217_GP41"/>
</dbReference>
<dbReference type="InterPro" id="IPR038765">
    <property type="entry name" value="Papain-like_cys_pep_sf"/>
</dbReference>
<evidence type="ECO:0000259" key="6">
    <source>
        <dbReference type="PROSITE" id="PS51935"/>
    </source>
</evidence>
<dbReference type="EMBL" id="LITS01000001">
    <property type="protein sequence ID" value="OAA89442.1"/>
    <property type="molecule type" value="Genomic_DNA"/>
</dbReference>
<dbReference type="PROSITE" id="PS51935">
    <property type="entry name" value="NLPC_P60"/>
    <property type="match status" value="1"/>
</dbReference>
<comment type="similarity">
    <text evidence="1">Belongs to the peptidase C40 family.</text>
</comment>
<reference evidence="7" key="1">
    <citation type="submission" date="2009-07" db="EMBL/GenBank/DDBJ databases">
        <authorList>
            <person name="Koepke M."/>
            <person name="Hujer S."/>
            <person name="Held C."/>
            <person name="Wiezer A."/>
            <person name="Liesegang H."/>
            <person name="Ehrenreich A."/>
            <person name="Gottschalk G."/>
            <person name="Duerre P."/>
        </authorList>
    </citation>
    <scope>NUCLEOTIDE SEQUENCE</scope>
    <source>
        <strain evidence="7">DSM 13528</strain>
    </source>
</reference>
<dbReference type="Pfam" id="PF18013">
    <property type="entry name" value="Phage_lysozyme2"/>
    <property type="match status" value="1"/>
</dbReference>
<evidence type="ECO:0000256" key="4">
    <source>
        <dbReference type="ARBA" id="ARBA00022807"/>
    </source>
</evidence>
<keyword evidence="4" id="KW-0788">Thiol protease</keyword>
<dbReference type="EMBL" id="CP001666">
    <property type="protein sequence ID" value="ADK16687.1"/>
    <property type="molecule type" value="Genomic_DNA"/>
</dbReference>
<gene>
    <name evidence="7" type="ordered locus">CLJU_c36460</name>
    <name evidence="8" type="ORF">WX45_01274</name>
</gene>
<evidence type="ECO:0000256" key="2">
    <source>
        <dbReference type="ARBA" id="ARBA00022670"/>
    </source>
</evidence>
<dbReference type="PANTHER" id="PTHR47359:SF3">
    <property type="entry name" value="NLP_P60 DOMAIN-CONTAINING PROTEIN-RELATED"/>
    <property type="match status" value="1"/>
</dbReference>
<evidence type="ECO:0000313" key="8">
    <source>
        <dbReference type="EMBL" id="OAA89442.1"/>
    </source>
</evidence>
<dbReference type="KEGG" id="clj:CLJU_c36460"/>
<feature type="region of interest" description="Disordered" evidence="5">
    <location>
        <begin position="576"/>
        <end position="609"/>
    </location>
</feature>
<dbReference type="eggNOG" id="COG3023">
    <property type="taxonomic scope" value="Bacteria"/>
</dbReference>
<evidence type="ECO:0000256" key="1">
    <source>
        <dbReference type="ARBA" id="ARBA00007074"/>
    </source>
</evidence>
<dbReference type="SUPFAM" id="SSF54001">
    <property type="entry name" value="Cysteine proteinases"/>
    <property type="match status" value="1"/>
</dbReference>
<keyword evidence="3 7" id="KW-0378">Hydrolase</keyword>
<dbReference type="AlphaFoldDB" id="D8GT88"/>
<evidence type="ECO:0000313" key="7">
    <source>
        <dbReference type="EMBL" id="ADK16687.1"/>
    </source>
</evidence>
<evidence type="ECO:0000313" key="9">
    <source>
        <dbReference type="Proteomes" id="UP000001656"/>
    </source>
</evidence>
<evidence type="ECO:0000313" key="10">
    <source>
        <dbReference type="Proteomes" id="UP000077020"/>
    </source>
</evidence>
<evidence type="ECO:0000256" key="3">
    <source>
        <dbReference type="ARBA" id="ARBA00022801"/>
    </source>
</evidence>
<keyword evidence="10" id="KW-1185">Reference proteome</keyword>
<evidence type="ECO:0000256" key="5">
    <source>
        <dbReference type="SAM" id="MobiDB-lite"/>
    </source>
</evidence>
<dbReference type="Pfam" id="PF00877">
    <property type="entry name" value="NLPC_P60"/>
    <property type="match status" value="1"/>
</dbReference>
<dbReference type="PANTHER" id="PTHR47359">
    <property type="entry name" value="PEPTIDOGLYCAN DL-ENDOPEPTIDASE CWLO"/>
    <property type="match status" value="1"/>
</dbReference>
<reference evidence="8 10" key="3">
    <citation type="journal article" date="2016" name="Biotechnol. Bioeng.">
        <title>Traits of selected Clostridium strains for syngas fermentation to ethanol.</title>
        <authorList>
            <person name="Martin M.E."/>
            <person name="Richter H."/>
            <person name="Saha S."/>
            <person name="Angenent L.T."/>
        </authorList>
    </citation>
    <scope>NUCLEOTIDE SEQUENCE [LARGE SCALE GENOMIC DNA]</scope>
    <source>
        <strain evidence="8 10">PETC</strain>
    </source>
</reference>
<dbReference type="GO" id="GO:0008234">
    <property type="term" value="F:cysteine-type peptidase activity"/>
    <property type="evidence" value="ECO:0007669"/>
    <property type="project" value="UniProtKB-KW"/>
</dbReference>
<dbReference type="Proteomes" id="UP000077020">
    <property type="component" value="Unassembled WGS sequence"/>
</dbReference>
<dbReference type="Proteomes" id="UP000001656">
    <property type="component" value="Chromosome"/>
</dbReference>
<dbReference type="InterPro" id="IPR000064">
    <property type="entry name" value="NLP_P60_dom"/>
</dbReference>
<dbReference type="HOGENOM" id="CLU_027700_0_0_9"/>
<sequence>MSIEEDVWRFLRSKNFSEKSTAAVMGNIYGESSFNPSEIESGSGDGFGLIQWSFERRTQLEAYGTDLTHQLNFLWAELTGDTGNTGAESQWTNVSGYLSHDNFMSGNGSINDLTAAMCFCFERPGVPRLSTRQEYAQKYYNQFTGTAGTPSADSQQSISIPSTNYQVVANSQKEGQILYGRRYRITVSDEKGNGFDVSQLRCTFSIVKTILMEPNTSEITIYNLNSQTENNIELYGTRVTVEAGYEGSQYGTIFDGDILQTIRDKEDSATYRLTIIALDSDRAVNFDIANYSIARGQTARSIVDHIVNKAQYPVSLGSISESLNNSPKLTRGKVFFGKSSDYLNQIAESNGCKYYTEDGKVNLVKLDEMPKGEIFELSPSSGLIGTPEQSDYGITGQCLLNPQIKVNSLIHIDNSLIRAKKISITGNSTVPTMGGSSTNSTRQKIIDKAKEIVQKHQEGKAVYVLGGRGTNSQGQEMYDCSIFAETCYAAAGITMSAPSSSQYSKCANGGLISSDMNRLKNEGKPGDLLFEGSGGSEHVEIYDGNGGNYAAHTANRPIPEQIRHDNNITSPYMTSWGRPKELMDADNGNPPSASGTNTTDSNTTQTPVYRSLDKDGIFRVLKVTMSGDTRGDEWYTSFTAIDQLGGIIPITAI</sequence>
<protein>
    <submittedName>
        <fullName evidence="8">NlpC/P60 family protein</fullName>
    </submittedName>
    <submittedName>
        <fullName evidence="7">Putative hydrolase</fullName>
    </submittedName>
</protein>
<dbReference type="STRING" id="748727.CLJU_c36460"/>
<dbReference type="Pfam" id="PF22759">
    <property type="entry name" value="E217_GP41"/>
    <property type="match status" value="1"/>
</dbReference>
<feature type="domain" description="NlpC/P60" evidence="6">
    <location>
        <begin position="439"/>
        <end position="587"/>
    </location>
</feature>
<dbReference type="NCBIfam" id="NF047561">
    <property type="entry name" value="orf58_phage_fam"/>
    <property type="match status" value="1"/>
</dbReference>
<accession>D8GT88</accession>
<dbReference type="Gene3D" id="1.10.530.10">
    <property type="match status" value="1"/>
</dbReference>
<feature type="compositionally biased region" description="Low complexity" evidence="5">
    <location>
        <begin position="596"/>
        <end position="606"/>
    </location>
</feature>
<dbReference type="PATRIC" id="fig|748727.19.peg.47"/>